<dbReference type="EMBL" id="CAJNNW010006988">
    <property type="protein sequence ID" value="CAE8648822.1"/>
    <property type="molecule type" value="Genomic_DNA"/>
</dbReference>
<keyword evidence="1" id="KW-0472">Membrane</keyword>
<evidence type="ECO:0000313" key="4">
    <source>
        <dbReference type="EMBL" id="CAE8648822.1"/>
    </source>
</evidence>
<feature type="chain" id="PRO_5036408916" description="Phospholipase B-like" evidence="2">
    <location>
        <begin position="27"/>
        <end position="262"/>
    </location>
</feature>
<dbReference type="Proteomes" id="UP000626109">
    <property type="component" value="Unassembled WGS sequence"/>
</dbReference>
<protein>
    <recommendedName>
        <fullName evidence="7">Phospholipase B-like</fullName>
    </recommendedName>
</protein>
<sequence>MFASCRNPGLLILAALLASSGEMVAAEPDRPSLMIQEVPEAMRLRGNAAWCNDPDETMRYVFPYPVEFRAAGYVWSAPKKDGSATELGVGVLLTKAELKGDAASAWETGYLVAKRFTPDALNSTFCACEYASRGLPGGPVVLSDYEVATVKNSAHLPFAEVCAPSARYCPSDNHTAFEVMGAAMTEVFTDCEYISAAEASKAPYVEGEAVAFSATATVEHGCMVLPLIGFLCIAVGLAVKVRRVLKQDDVSDDAHEGYLSIE</sequence>
<keyword evidence="1" id="KW-1133">Transmembrane helix</keyword>
<organism evidence="4 5">
    <name type="scientific">Polarella glacialis</name>
    <name type="common">Dinoflagellate</name>
    <dbReference type="NCBI Taxonomy" id="89957"/>
    <lineage>
        <taxon>Eukaryota</taxon>
        <taxon>Sar</taxon>
        <taxon>Alveolata</taxon>
        <taxon>Dinophyceae</taxon>
        <taxon>Suessiales</taxon>
        <taxon>Suessiaceae</taxon>
        <taxon>Polarella</taxon>
    </lineage>
</organism>
<keyword evidence="6" id="KW-1185">Reference proteome</keyword>
<gene>
    <name evidence="3" type="ORF">PGLA1383_LOCUS54912</name>
    <name evidence="4" type="ORF">PGLA2088_LOCUS6901</name>
</gene>
<feature type="signal peptide" evidence="2">
    <location>
        <begin position="1"/>
        <end position="26"/>
    </location>
</feature>
<evidence type="ECO:0000256" key="2">
    <source>
        <dbReference type="SAM" id="SignalP"/>
    </source>
</evidence>
<keyword evidence="2" id="KW-0732">Signal</keyword>
<name>A0A813IDP5_POLGL</name>
<evidence type="ECO:0000313" key="3">
    <source>
        <dbReference type="EMBL" id="CAE8639937.1"/>
    </source>
</evidence>
<evidence type="ECO:0008006" key="7">
    <source>
        <dbReference type="Google" id="ProtNLM"/>
    </source>
</evidence>
<keyword evidence="1" id="KW-0812">Transmembrane</keyword>
<feature type="transmembrane region" description="Helical" evidence="1">
    <location>
        <begin position="223"/>
        <end position="241"/>
    </location>
</feature>
<evidence type="ECO:0000313" key="6">
    <source>
        <dbReference type="Proteomes" id="UP000654075"/>
    </source>
</evidence>
<accession>A0A813IDP5</accession>
<dbReference type="EMBL" id="CAJNNV010032418">
    <property type="protein sequence ID" value="CAE8639937.1"/>
    <property type="molecule type" value="Genomic_DNA"/>
</dbReference>
<reference evidence="4" key="1">
    <citation type="submission" date="2021-02" db="EMBL/GenBank/DDBJ databases">
        <authorList>
            <person name="Dougan E. K."/>
            <person name="Rhodes N."/>
            <person name="Thang M."/>
            <person name="Chan C."/>
        </authorList>
    </citation>
    <scope>NUCLEOTIDE SEQUENCE</scope>
</reference>
<dbReference type="Proteomes" id="UP000654075">
    <property type="component" value="Unassembled WGS sequence"/>
</dbReference>
<comment type="caution">
    <text evidence="4">The sequence shown here is derived from an EMBL/GenBank/DDBJ whole genome shotgun (WGS) entry which is preliminary data.</text>
</comment>
<evidence type="ECO:0000313" key="5">
    <source>
        <dbReference type="Proteomes" id="UP000626109"/>
    </source>
</evidence>
<dbReference type="AlphaFoldDB" id="A0A813IDP5"/>
<evidence type="ECO:0000256" key="1">
    <source>
        <dbReference type="SAM" id="Phobius"/>
    </source>
</evidence>
<proteinExistence type="predicted"/>